<keyword evidence="6 8" id="KW-1133">Transmembrane helix</keyword>
<dbReference type="EMBL" id="JACIDS010000001">
    <property type="protein sequence ID" value="MBB3929473.1"/>
    <property type="molecule type" value="Genomic_DNA"/>
</dbReference>
<keyword evidence="7 8" id="KW-0472">Membrane</keyword>
<evidence type="ECO:0000256" key="6">
    <source>
        <dbReference type="ARBA" id="ARBA00022989"/>
    </source>
</evidence>
<evidence type="ECO:0000256" key="8">
    <source>
        <dbReference type="SAM" id="Phobius"/>
    </source>
</evidence>
<feature type="transmembrane region" description="Helical" evidence="8">
    <location>
        <begin position="59"/>
        <end position="82"/>
    </location>
</feature>
<evidence type="ECO:0000256" key="7">
    <source>
        <dbReference type="ARBA" id="ARBA00023136"/>
    </source>
</evidence>
<dbReference type="Proteomes" id="UP000553963">
    <property type="component" value="Unassembled WGS sequence"/>
</dbReference>
<comment type="similarity">
    <text evidence="2">Belongs to the CPA3 antiporters (TC 2.A.63) subunit F family.</text>
</comment>
<protein>
    <submittedName>
        <fullName evidence="9">Multicomponent Na+:H+ antiporter subunit F</fullName>
    </submittedName>
</protein>
<accession>A0A840AJJ5</accession>
<dbReference type="GO" id="GO:0005886">
    <property type="term" value="C:plasma membrane"/>
    <property type="evidence" value="ECO:0007669"/>
    <property type="project" value="UniProtKB-SubCell"/>
</dbReference>
<keyword evidence="4" id="KW-1003">Cell membrane</keyword>
<dbReference type="InterPro" id="IPR007208">
    <property type="entry name" value="MrpF/PhaF-like"/>
</dbReference>
<evidence type="ECO:0000313" key="10">
    <source>
        <dbReference type="Proteomes" id="UP000553963"/>
    </source>
</evidence>
<keyword evidence="10" id="KW-1185">Reference proteome</keyword>
<evidence type="ECO:0000313" key="9">
    <source>
        <dbReference type="EMBL" id="MBB3929473.1"/>
    </source>
</evidence>
<feature type="transmembrane region" description="Helical" evidence="8">
    <location>
        <begin position="36"/>
        <end position="53"/>
    </location>
</feature>
<dbReference type="Pfam" id="PF04066">
    <property type="entry name" value="MrpF_PhaF"/>
    <property type="match status" value="1"/>
</dbReference>
<dbReference type="PANTHER" id="PTHR34702:SF1">
    <property type="entry name" value="NA(+)_H(+) ANTIPORTER SUBUNIT F"/>
    <property type="match status" value="1"/>
</dbReference>
<dbReference type="PANTHER" id="PTHR34702">
    <property type="entry name" value="NA(+)/H(+) ANTIPORTER SUBUNIT F1"/>
    <property type="match status" value="1"/>
</dbReference>
<feature type="transmembrane region" description="Helical" evidence="8">
    <location>
        <begin position="6"/>
        <end position="24"/>
    </location>
</feature>
<evidence type="ECO:0000256" key="3">
    <source>
        <dbReference type="ARBA" id="ARBA00022448"/>
    </source>
</evidence>
<dbReference type="RefSeq" id="WP_183397131.1">
    <property type="nucleotide sequence ID" value="NZ_JACIDS010000001.1"/>
</dbReference>
<name>A0A840AJJ5_9HYPH</name>
<evidence type="ECO:0000256" key="1">
    <source>
        <dbReference type="ARBA" id="ARBA00004651"/>
    </source>
</evidence>
<evidence type="ECO:0000256" key="2">
    <source>
        <dbReference type="ARBA" id="ARBA00009212"/>
    </source>
</evidence>
<reference evidence="9 10" key="1">
    <citation type="submission" date="2020-08" db="EMBL/GenBank/DDBJ databases">
        <title>Genomic Encyclopedia of Type Strains, Phase IV (KMG-IV): sequencing the most valuable type-strain genomes for metagenomic binning, comparative biology and taxonomic classification.</title>
        <authorList>
            <person name="Goeker M."/>
        </authorList>
    </citation>
    <scope>NUCLEOTIDE SEQUENCE [LARGE SCALE GENOMIC DNA]</scope>
    <source>
        <strain evidence="9 10">DSM 25966</strain>
    </source>
</reference>
<sequence length="95" mass="9592">MTAFLNIAAFVVLLGVAIGLVRVLRGPSRADRLMAVQLLGSGSVGACLLLAFAGGRFAFIDIALTLALLAAFAAIAFSLSALDSGREGEIGGPES</sequence>
<comment type="caution">
    <text evidence="9">The sequence shown here is derived from an EMBL/GenBank/DDBJ whole genome shotgun (WGS) entry which is preliminary data.</text>
</comment>
<organism evidence="9 10">
    <name type="scientific">Kaistia hirudinis</name>
    <dbReference type="NCBI Taxonomy" id="1293440"/>
    <lineage>
        <taxon>Bacteria</taxon>
        <taxon>Pseudomonadati</taxon>
        <taxon>Pseudomonadota</taxon>
        <taxon>Alphaproteobacteria</taxon>
        <taxon>Hyphomicrobiales</taxon>
        <taxon>Kaistiaceae</taxon>
        <taxon>Kaistia</taxon>
    </lineage>
</organism>
<keyword evidence="3" id="KW-0813">Transport</keyword>
<dbReference type="AlphaFoldDB" id="A0A840AJJ5"/>
<evidence type="ECO:0000256" key="4">
    <source>
        <dbReference type="ARBA" id="ARBA00022475"/>
    </source>
</evidence>
<dbReference type="GO" id="GO:0015385">
    <property type="term" value="F:sodium:proton antiporter activity"/>
    <property type="evidence" value="ECO:0007669"/>
    <property type="project" value="TreeGrafter"/>
</dbReference>
<gene>
    <name evidence="9" type="ORF">GGR25_000492</name>
</gene>
<keyword evidence="5 8" id="KW-0812">Transmembrane</keyword>
<proteinExistence type="inferred from homology"/>
<evidence type="ECO:0000256" key="5">
    <source>
        <dbReference type="ARBA" id="ARBA00022692"/>
    </source>
</evidence>
<comment type="subcellular location">
    <subcellularLocation>
        <location evidence="1">Cell membrane</location>
        <topology evidence="1">Multi-pass membrane protein</topology>
    </subcellularLocation>
</comment>